<dbReference type="Proteomes" id="UP001150001">
    <property type="component" value="Unassembled WGS sequence"/>
</dbReference>
<reference evidence="1" key="3">
    <citation type="submission" date="2022-11" db="EMBL/GenBank/DDBJ databases">
        <title>Role of the vibriolysin VemA secreted by the emergent pathogen Vibrio europaeus in the colonization of Manila clam mucus.</title>
        <authorList>
            <person name="Martinez C."/>
            <person name="Rodriguez S."/>
            <person name="Vences A."/>
            <person name="Barja J.L."/>
            <person name="Toranzo A.E."/>
            <person name="Dubert J."/>
        </authorList>
    </citation>
    <scope>NUCLEOTIDE SEQUENCE</scope>
    <source>
        <strain evidence="1">3454</strain>
    </source>
</reference>
<reference evidence="3 5" key="2">
    <citation type="submission" date="2020-05" db="EMBL/GenBank/DDBJ databases">
        <title>First description outside Europe of the emergent pathogen for shellfish aquaculture Vibrio europaeus.</title>
        <authorList>
            <person name="Dubert J."/>
            <person name="Rojas R."/>
        </authorList>
    </citation>
    <scope>NUCLEOTIDE SEQUENCE [LARGE SCALE GENOMIC DNA]</scope>
    <source>
        <strain evidence="3 5">NPI-1</strain>
        <plasmid evidence="5">pveu</plasmid>
        <plasmid evidence="3">pVEu</plasmid>
    </source>
</reference>
<evidence type="ECO:0000313" key="5">
    <source>
        <dbReference type="Proteomes" id="UP000501443"/>
    </source>
</evidence>
<protein>
    <submittedName>
        <fullName evidence="1">DUF2913 family protein</fullName>
    </submittedName>
</protein>
<gene>
    <name evidence="2" type="ORF">AZ468_23985</name>
    <name evidence="3" type="ORF">HOO69_16160</name>
    <name evidence="1" type="ORF">OPW20_25670</name>
</gene>
<name>A0A178J3W3_9VIBR</name>
<dbReference type="Proteomes" id="UP000501443">
    <property type="component" value="Plasmid pveu"/>
</dbReference>
<dbReference type="InterPro" id="IPR021316">
    <property type="entry name" value="DUF2913"/>
</dbReference>
<keyword evidence="6" id="KW-1185">Reference proteome</keyword>
<evidence type="ECO:0000313" key="3">
    <source>
        <dbReference type="EMBL" id="QJY38108.1"/>
    </source>
</evidence>
<reference evidence="2 4" key="1">
    <citation type="submission" date="2016-03" db="EMBL/GenBank/DDBJ databases">
        <title>Draft genome sequence of the Vibrio tubiashii subs. europaeus.</title>
        <authorList>
            <person name="Spinard E."/>
            <person name="Dubert J."/>
            <person name="Nelson D.R."/>
            <person name="Barja J.L."/>
        </authorList>
    </citation>
    <scope>NUCLEOTIDE SEQUENCE [LARGE SCALE GENOMIC DNA]</scope>
    <source>
        <strain evidence="4">PP-638</strain>
        <strain evidence="2">PP2-638</strain>
        <plasmid evidence="2">p251_like</plasmid>
    </source>
</reference>
<dbReference type="Proteomes" id="UP000094761">
    <property type="component" value="Unassembled WGS sequence"/>
</dbReference>
<keyword evidence="2" id="KW-0614">Plasmid</keyword>
<dbReference type="GeneID" id="78078783"/>
<evidence type="ECO:0000313" key="6">
    <source>
        <dbReference type="Proteomes" id="UP001150001"/>
    </source>
</evidence>
<dbReference type="AlphaFoldDB" id="A0A178J3W3"/>
<dbReference type="EMBL" id="CP053542">
    <property type="protein sequence ID" value="QJY38108.1"/>
    <property type="molecule type" value="Genomic_DNA"/>
</dbReference>
<sequence>MQIKKDFEYYENLHTLICHALLHLLDQVAQSDRHVPVSTRNEILVRFLKPKLKQRTLANVKKDIRMMIQVARSKSGNLEQKLYLLNTKSNQTKLAGAESLYSLLVYLYDELNVESRLFDKEAPIEPGVLYMLEEHLEHCFDNTDQQVAPLSVLIQSEQASELLPHIEQHGQFRAEMKEWQAEQHQAHILLHPVLEASSAVTSAQ</sequence>
<proteinExistence type="predicted"/>
<geneLocation type="plasmid" evidence="5">
    <name>pveu</name>
</geneLocation>
<dbReference type="OrthoDB" id="5826670at2"/>
<dbReference type="RefSeq" id="WP_069669762.1">
    <property type="nucleotide sequence ID" value="NZ_CP053542.1"/>
</dbReference>
<accession>A0A178J3W3</accession>
<evidence type="ECO:0000313" key="1">
    <source>
        <dbReference type="EMBL" id="MDC5743453.1"/>
    </source>
</evidence>
<evidence type="ECO:0000313" key="4">
    <source>
        <dbReference type="Proteomes" id="UP000094761"/>
    </source>
</evidence>
<dbReference type="EMBL" id="LUAX01000008">
    <property type="protein sequence ID" value="OAM96753.1"/>
    <property type="molecule type" value="Genomic_DNA"/>
</dbReference>
<dbReference type="Pfam" id="PF11140">
    <property type="entry name" value="DUF2913"/>
    <property type="match status" value="1"/>
</dbReference>
<evidence type="ECO:0000313" key="2">
    <source>
        <dbReference type="EMBL" id="OAM96753.1"/>
    </source>
</evidence>
<organism evidence="2 4">
    <name type="scientific">Vibrio europaeus</name>
    <dbReference type="NCBI Taxonomy" id="300876"/>
    <lineage>
        <taxon>Bacteria</taxon>
        <taxon>Pseudomonadati</taxon>
        <taxon>Pseudomonadota</taxon>
        <taxon>Gammaproteobacteria</taxon>
        <taxon>Vibrionales</taxon>
        <taxon>Vibrionaceae</taxon>
        <taxon>Vibrio</taxon>
        <taxon>Vibrio oreintalis group</taxon>
    </lineage>
</organism>
<dbReference type="EMBL" id="JAPFIT010000033">
    <property type="protein sequence ID" value="MDC5743453.1"/>
    <property type="molecule type" value="Genomic_DNA"/>
</dbReference>
<geneLocation type="plasmid" evidence="2">
    <name>p251_like</name>
</geneLocation>
<geneLocation type="plasmid" evidence="3">
    <name>pVEu</name>
</geneLocation>